<proteinExistence type="predicted"/>
<dbReference type="RefSeq" id="WP_350260763.1">
    <property type="nucleotide sequence ID" value="NZ_CP158292.1"/>
</dbReference>
<reference evidence="1" key="1">
    <citation type="submission" date="2024-06" db="EMBL/GenBank/DDBJ databases">
        <title>Multiomics insights into the TNT degradation mechanism by Pantoea sp. BJ2 isolated from an ammunition destruction site.</title>
        <authorList>
            <person name="Luo J."/>
        </authorList>
    </citation>
    <scope>NUCLEOTIDE SEQUENCE</scope>
    <source>
        <strain evidence="1">BJ2</strain>
    </source>
</reference>
<sequence>MDAAKLREKVYIGYGKAAKRIGYSAQQYRAASAFNPLETASLQMLPASFTTNFTYSAPNKYGQATWLGVFDSREFEPGDFLVSPEDGTFFVAAMQTTLPIYCVQTNRTISVLRTSQAPGGGGVQGYGGTTAANEVAIMSGWPASILQGTKGEKSPVNLPADAKTPWYAILFPNFGGIVLRTSDIITDDIGRRYVISSAELTDMGWRITAMQALV</sequence>
<protein>
    <submittedName>
        <fullName evidence="1">Uncharacterized protein</fullName>
    </submittedName>
</protein>
<dbReference type="EMBL" id="CP158292">
    <property type="protein sequence ID" value="XBV43224.1"/>
    <property type="molecule type" value="Genomic_DNA"/>
</dbReference>
<evidence type="ECO:0000313" key="1">
    <source>
        <dbReference type="EMBL" id="XBV43224.1"/>
    </source>
</evidence>
<dbReference type="AlphaFoldDB" id="A0AAU7TR81"/>
<gene>
    <name evidence="1" type="ORF">AAF463_11375</name>
</gene>
<organism evidence="1">
    <name type="scientific">Pantoea sp. BJ2</name>
    <dbReference type="NCBI Taxonomy" id="3141322"/>
    <lineage>
        <taxon>Bacteria</taxon>
        <taxon>Pseudomonadati</taxon>
        <taxon>Pseudomonadota</taxon>
        <taxon>Gammaproteobacteria</taxon>
        <taxon>Enterobacterales</taxon>
        <taxon>Erwiniaceae</taxon>
        <taxon>Pantoea</taxon>
    </lineage>
</organism>
<accession>A0AAU7TR81</accession>
<name>A0AAU7TR81_9GAMM</name>